<evidence type="ECO:0000259" key="2">
    <source>
        <dbReference type="Pfam" id="PF12937"/>
    </source>
</evidence>
<evidence type="ECO:0000313" key="4">
    <source>
        <dbReference type="Proteomes" id="UP000019335"/>
    </source>
</evidence>
<evidence type="ECO:0000256" key="1">
    <source>
        <dbReference type="SAM" id="MobiDB-lite"/>
    </source>
</evidence>
<sequence>MLASFYDRCLIGIISTQKASNMSEYVPPPPLPSTSSATNLSRASSHVCRDVIRFLRSACSLTTEYADTLALYLKGRDPSDPELLTLRTLQNRLSLILPPLPLPSAPHETGDEMARPPIDRVLGDADLLQLIFARFVDGKSAGLTSRKSLGVLGLVCRSWQAVAWRDALWEEICRETLPLLEVEEGGGADGGKHMPQWSRREMMRKHGMALAGPGRRLLSGQWVDEVFVCFEIFEKESGRRLYVGLGAINLFQREDPEDPVRAGGRAGERAGGREGKEGRGNVVLLPPVKRV</sequence>
<name>W7TVX9_9STRA</name>
<reference evidence="3 4" key="1">
    <citation type="journal article" date="2014" name="Mol. Plant">
        <title>Chromosome Scale Genome Assembly and Transcriptome Profiling of Nannochloropsis gaditana in Nitrogen Depletion.</title>
        <authorList>
            <person name="Corteggiani Carpinelli E."/>
            <person name="Telatin A."/>
            <person name="Vitulo N."/>
            <person name="Forcato C."/>
            <person name="D'Angelo M."/>
            <person name="Schiavon R."/>
            <person name="Vezzi A."/>
            <person name="Giacometti G.M."/>
            <person name="Morosinotto T."/>
            <person name="Valle G."/>
        </authorList>
    </citation>
    <scope>NUCLEOTIDE SEQUENCE [LARGE SCALE GENOMIC DNA]</scope>
    <source>
        <strain evidence="3 4">B-31</strain>
    </source>
</reference>
<evidence type="ECO:0000313" key="3">
    <source>
        <dbReference type="EMBL" id="EWM24444.1"/>
    </source>
</evidence>
<feature type="region of interest" description="Disordered" evidence="1">
    <location>
        <begin position="256"/>
        <end position="282"/>
    </location>
</feature>
<dbReference type="Pfam" id="PF12937">
    <property type="entry name" value="F-box-like"/>
    <property type="match status" value="1"/>
</dbReference>
<keyword evidence="4" id="KW-1185">Reference proteome</keyword>
<feature type="compositionally biased region" description="Basic and acidic residues" evidence="1">
    <location>
        <begin position="256"/>
        <end position="279"/>
    </location>
</feature>
<dbReference type="EMBL" id="AZIL01001245">
    <property type="protein sequence ID" value="EWM24444.1"/>
    <property type="molecule type" value="Genomic_DNA"/>
</dbReference>
<feature type="domain" description="F-box" evidence="2">
    <location>
        <begin position="127"/>
        <end position="174"/>
    </location>
</feature>
<dbReference type="AlphaFoldDB" id="W7TVX9"/>
<dbReference type="InterPro" id="IPR036047">
    <property type="entry name" value="F-box-like_dom_sf"/>
</dbReference>
<dbReference type="InterPro" id="IPR001810">
    <property type="entry name" value="F-box_dom"/>
</dbReference>
<organism evidence="3 4">
    <name type="scientific">Nannochloropsis gaditana</name>
    <dbReference type="NCBI Taxonomy" id="72520"/>
    <lineage>
        <taxon>Eukaryota</taxon>
        <taxon>Sar</taxon>
        <taxon>Stramenopiles</taxon>
        <taxon>Ochrophyta</taxon>
        <taxon>Eustigmatophyceae</taxon>
        <taxon>Eustigmatales</taxon>
        <taxon>Monodopsidaceae</taxon>
        <taxon>Nannochloropsis</taxon>
    </lineage>
</organism>
<accession>W7TVX9</accession>
<dbReference type="SUPFAM" id="SSF81383">
    <property type="entry name" value="F-box domain"/>
    <property type="match status" value="1"/>
</dbReference>
<gene>
    <name evidence="3" type="ORF">Naga_100820g4</name>
</gene>
<proteinExistence type="predicted"/>
<comment type="caution">
    <text evidence="3">The sequence shown here is derived from an EMBL/GenBank/DDBJ whole genome shotgun (WGS) entry which is preliminary data.</text>
</comment>
<protein>
    <recommendedName>
        <fullName evidence="2">F-box domain-containing protein</fullName>
    </recommendedName>
</protein>
<dbReference type="Proteomes" id="UP000019335">
    <property type="component" value="Chromosome 14"/>
</dbReference>